<name>A0ABV1HH41_9FIRM</name>
<comment type="caution">
    <text evidence="1">The sequence shown here is derived from an EMBL/GenBank/DDBJ whole genome shotgun (WGS) entry which is preliminary data.</text>
</comment>
<accession>A0ABV1HH41</accession>
<protein>
    <submittedName>
        <fullName evidence="1">Cytidylate kinase-like family protein</fullName>
    </submittedName>
</protein>
<evidence type="ECO:0000313" key="2">
    <source>
        <dbReference type="Proteomes" id="UP001437460"/>
    </source>
</evidence>
<evidence type="ECO:0000313" key="1">
    <source>
        <dbReference type="EMBL" id="MEQ2561637.1"/>
    </source>
</evidence>
<dbReference type="EMBL" id="JBBMFJ010000001">
    <property type="protein sequence ID" value="MEQ2561637.1"/>
    <property type="molecule type" value="Genomic_DNA"/>
</dbReference>
<gene>
    <name evidence="1" type="ORF">WMO41_00335</name>
</gene>
<organism evidence="1 2">
    <name type="scientific">Ventrimonas faecis</name>
    <dbReference type="NCBI Taxonomy" id="3133170"/>
    <lineage>
        <taxon>Bacteria</taxon>
        <taxon>Bacillati</taxon>
        <taxon>Bacillota</taxon>
        <taxon>Clostridia</taxon>
        <taxon>Lachnospirales</taxon>
        <taxon>Lachnospiraceae</taxon>
        <taxon>Ventrimonas</taxon>
    </lineage>
</organism>
<dbReference type="Gene3D" id="3.40.50.300">
    <property type="entry name" value="P-loop containing nucleotide triphosphate hydrolases"/>
    <property type="match status" value="1"/>
</dbReference>
<sequence>MEYTQESLRELAERIYDLDAEVYTRLGSSLGRVFNRDRERCVTEIVNLMMQRDSGHQLRSELALISNMARTIPDKESRSMVMREYTSILHEVLALPTSFGDGDVLDQKMASLNALNLENRFSGKDHLIICISRTYGCGGNEIGFTLADRLRINYYDAEIFSAVLKRLEAEKDHVKDLSSYPGKEMDKANQEAAFAKTQKMTLKTWASEFSRYHGLSKRDAIFFNQSDLICDMAKHEDFIVMGRCADVILTNNHIPHISIFITAPFERRLRRAMELHPGLSAKKAKHLLKKLDRDHQDYYHFFTGRKWGNASNYDLCLNSAAYGIDGSVDFILRMLDREGRTNLPR</sequence>
<reference evidence="1 2" key="1">
    <citation type="submission" date="2024-03" db="EMBL/GenBank/DDBJ databases">
        <title>Human intestinal bacterial collection.</title>
        <authorList>
            <person name="Pauvert C."/>
            <person name="Hitch T.C.A."/>
            <person name="Clavel T."/>
        </authorList>
    </citation>
    <scope>NUCLEOTIDE SEQUENCE [LARGE SCALE GENOMIC DNA]</scope>
    <source>
        <strain evidence="1 2">CLA-AP-H27</strain>
    </source>
</reference>
<dbReference type="Proteomes" id="UP001437460">
    <property type="component" value="Unassembled WGS sequence"/>
</dbReference>
<keyword evidence="2" id="KW-1185">Reference proteome</keyword>
<dbReference type="Pfam" id="PF13189">
    <property type="entry name" value="Cytidylate_kin2"/>
    <property type="match status" value="1"/>
</dbReference>
<proteinExistence type="predicted"/>
<dbReference type="RefSeq" id="WP_349228098.1">
    <property type="nucleotide sequence ID" value="NZ_JBBMFJ010000001.1"/>
</dbReference>
<dbReference type="InterPro" id="IPR027417">
    <property type="entry name" value="P-loop_NTPase"/>
</dbReference>